<dbReference type="Proteomes" id="UP000298471">
    <property type="component" value="Unassembled WGS sequence"/>
</dbReference>
<keyword evidence="7" id="KW-0256">Endoplasmic reticulum</keyword>
<comment type="caution">
    <text evidence="15">The sequence shown here is derived from an EMBL/GenBank/DDBJ whole genome shotgun (WGS) entry which is preliminary data.</text>
</comment>
<keyword evidence="10" id="KW-0333">Golgi apparatus</keyword>
<dbReference type="GO" id="GO:0016020">
    <property type="term" value="C:membrane"/>
    <property type="evidence" value="ECO:0007669"/>
    <property type="project" value="InterPro"/>
</dbReference>
<reference evidence="15 16" key="1">
    <citation type="submission" date="2019-04" db="EMBL/GenBank/DDBJ databases">
        <authorList>
            <person name="Feng G."/>
            <person name="Zhang J."/>
            <person name="Zhu H."/>
        </authorList>
    </citation>
    <scope>NUCLEOTIDE SEQUENCE [LARGE SCALE GENOMIC DNA]</scope>
    <source>
        <strain evidence="15 16">9PBR-1</strain>
    </source>
</reference>
<keyword evidence="3" id="KW-0328">Glycosyltransferase</keyword>
<evidence type="ECO:0000256" key="12">
    <source>
        <dbReference type="ARBA" id="ARBA00023157"/>
    </source>
</evidence>
<keyword evidence="16" id="KW-1185">Reference proteome</keyword>
<accession>A0A4Z0QGQ8</accession>
<evidence type="ECO:0000256" key="5">
    <source>
        <dbReference type="ARBA" id="ARBA00022692"/>
    </source>
</evidence>
<dbReference type="EMBL" id="SRMB01000001">
    <property type="protein sequence ID" value="TGE28666.1"/>
    <property type="molecule type" value="Genomic_DNA"/>
</dbReference>
<organism evidence="15 16">
    <name type="scientific">Hymenobacter metallicola</name>
    <dbReference type="NCBI Taxonomy" id="2563114"/>
    <lineage>
        <taxon>Bacteria</taxon>
        <taxon>Pseudomonadati</taxon>
        <taxon>Bacteroidota</taxon>
        <taxon>Cytophagia</taxon>
        <taxon>Cytophagales</taxon>
        <taxon>Hymenobacteraceae</taxon>
        <taxon>Hymenobacter</taxon>
    </lineage>
</organism>
<dbReference type="Pfam" id="PF02485">
    <property type="entry name" value="Branch"/>
    <property type="match status" value="1"/>
</dbReference>
<keyword evidence="8" id="KW-0735">Signal-anchor</keyword>
<dbReference type="GO" id="GO:0046872">
    <property type="term" value="F:metal ion binding"/>
    <property type="evidence" value="ECO:0007669"/>
    <property type="project" value="UniProtKB-KW"/>
</dbReference>
<evidence type="ECO:0000256" key="4">
    <source>
        <dbReference type="ARBA" id="ARBA00022679"/>
    </source>
</evidence>
<evidence type="ECO:0000256" key="1">
    <source>
        <dbReference type="ARBA" id="ARBA00004323"/>
    </source>
</evidence>
<evidence type="ECO:0000313" key="15">
    <source>
        <dbReference type="EMBL" id="TGE28666.1"/>
    </source>
</evidence>
<evidence type="ECO:0000256" key="14">
    <source>
        <dbReference type="ARBA" id="ARBA00042865"/>
    </source>
</evidence>
<evidence type="ECO:0000256" key="11">
    <source>
        <dbReference type="ARBA" id="ARBA00023136"/>
    </source>
</evidence>
<name>A0A4Z0QGQ8_9BACT</name>
<dbReference type="PANTHER" id="PTHR46025">
    <property type="entry name" value="XYLOSYLTRANSFERASE OXT"/>
    <property type="match status" value="1"/>
</dbReference>
<dbReference type="AlphaFoldDB" id="A0A4Z0QGQ8"/>
<evidence type="ECO:0000256" key="13">
    <source>
        <dbReference type="ARBA" id="ARBA00023180"/>
    </source>
</evidence>
<keyword evidence="9" id="KW-1133">Transmembrane helix</keyword>
<sequence length="295" mass="34221">MRIAHLIMVHKNPAQVERLLLALAHDGADCYLHLDLKADPRAFEHLARLPNVHFTPRRFFVRWASYRFTQAIVECTRDILATGIGYEFINLLSGQDYPLRPAAEVHAFLAAHRGQSFMAFEPENSPWWQHAVSRVEQYHTTYYRFPGQYRLQALVNGLLPKRRFPLPYTLYGGPDGSWWTISAECAAYLVQFLDTHPQLQRFSRFTWGSDEFLPATVLLNSPYRHCIINENYRYIDWSAGGANPRVLTAADFQPLARAPKLYARKFDIEHDAHILDRIDRELLRRQPPEPVYSAA</sequence>
<evidence type="ECO:0000256" key="6">
    <source>
        <dbReference type="ARBA" id="ARBA00022723"/>
    </source>
</evidence>
<evidence type="ECO:0000256" key="3">
    <source>
        <dbReference type="ARBA" id="ARBA00022676"/>
    </source>
</evidence>
<dbReference type="GO" id="GO:0030158">
    <property type="term" value="F:protein xylosyltransferase activity"/>
    <property type="evidence" value="ECO:0007669"/>
    <property type="project" value="InterPro"/>
</dbReference>
<protein>
    <recommendedName>
        <fullName evidence="14">Peptide O-xylosyltransferase</fullName>
    </recommendedName>
</protein>
<dbReference type="PANTHER" id="PTHR46025:SF3">
    <property type="entry name" value="XYLOSYLTRANSFERASE OXT"/>
    <property type="match status" value="1"/>
</dbReference>
<evidence type="ECO:0000313" key="16">
    <source>
        <dbReference type="Proteomes" id="UP000298471"/>
    </source>
</evidence>
<proteinExistence type="predicted"/>
<keyword evidence="13" id="KW-0325">Glycoprotein</keyword>
<evidence type="ECO:0000256" key="10">
    <source>
        <dbReference type="ARBA" id="ARBA00023034"/>
    </source>
</evidence>
<evidence type="ECO:0000256" key="8">
    <source>
        <dbReference type="ARBA" id="ARBA00022968"/>
    </source>
</evidence>
<comment type="subcellular location">
    <subcellularLocation>
        <location evidence="2">Endoplasmic reticulum membrane</location>
        <topology evidence="2">Single-pass type II membrane protein</topology>
    </subcellularLocation>
    <subcellularLocation>
        <location evidence="1">Golgi apparatus membrane</location>
        <topology evidence="1">Single-pass type II membrane protein</topology>
    </subcellularLocation>
</comment>
<keyword evidence="4 15" id="KW-0808">Transferase</keyword>
<dbReference type="GO" id="GO:0050650">
    <property type="term" value="P:chondroitin sulfate proteoglycan biosynthetic process"/>
    <property type="evidence" value="ECO:0007669"/>
    <property type="project" value="TreeGrafter"/>
</dbReference>
<evidence type="ECO:0000256" key="7">
    <source>
        <dbReference type="ARBA" id="ARBA00022824"/>
    </source>
</evidence>
<dbReference type="RefSeq" id="WP_135392351.1">
    <property type="nucleotide sequence ID" value="NZ_SRMB01000001.1"/>
</dbReference>
<gene>
    <name evidence="15" type="ORF">E5K02_04145</name>
</gene>
<dbReference type="GO" id="GO:0015012">
    <property type="term" value="P:heparan sulfate proteoglycan biosynthetic process"/>
    <property type="evidence" value="ECO:0007669"/>
    <property type="project" value="TreeGrafter"/>
</dbReference>
<evidence type="ECO:0000256" key="9">
    <source>
        <dbReference type="ARBA" id="ARBA00022989"/>
    </source>
</evidence>
<dbReference type="OrthoDB" id="7943907at2"/>
<keyword evidence="6" id="KW-0479">Metal-binding</keyword>
<evidence type="ECO:0000256" key="2">
    <source>
        <dbReference type="ARBA" id="ARBA00004648"/>
    </source>
</evidence>
<dbReference type="InterPro" id="IPR043538">
    <property type="entry name" value="XYLT"/>
</dbReference>
<keyword evidence="11" id="KW-0472">Membrane</keyword>
<keyword evidence="12" id="KW-1015">Disulfide bond</keyword>
<dbReference type="InterPro" id="IPR003406">
    <property type="entry name" value="Glyco_trans_14"/>
</dbReference>
<keyword evidence="5" id="KW-0812">Transmembrane</keyword>